<protein>
    <submittedName>
        <fullName evidence="3">Lipase</fullName>
    </submittedName>
</protein>
<dbReference type="Pfam" id="PF07859">
    <property type="entry name" value="Abhydrolase_3"/>
    <property type="match status" value="1"/>
</dbReference>
<dbReference type="InterPro" id="IPR029058">
    <property type="entry name" value="AB_hydrolase_fold"/>
</dbReference>
<reference evidence="3 4" key="1">
    <citation type="journal article" date="2019" name="Fungal Biol. Biotechnol.">
        <title>Draft genome sequence of fastidious pathogen Ceratobasidium theobromae, which causes vascular-streak dieback in Theobroma cacao.</title>
        <authorList>
            <person name="Ali S.S."/>
            <person name="Asman A."/>
            <person name="Shao J."/>
            <person name="Firmansyah A.P."/>
            <person name="Susilo A.W."/>
            <person name="Rosmana A."/>
            <person name="McMahon P."/>
            <person name="Junaid M."/>
            <person name="Guest D."/>
            <person name="Kheng T.Y."/>
            <person name="Meinhardt L.W."/>
            <person name="Bailey B.A."/>
        </authorList>
    </citation>
    <scope>NUCLEOTIDE SEQUENCE [LARGE SCALE GENOMIC DNA]</scope>
    <source>
        <strain evidence="3 4">CT2</strain>
    </source>
</reference>
<dbReference type="Proteomes" id="UP000383932">
    <property type="component" value="Unassembled WGS sequence"/>
</dbReference>
<evidence type="ECO:0000256" key="1">
    <source>
        <dbReference type="ARBA" id="ARBA00022801"/>
    </source>
</evidence>
<dbReference type="AlphaFoldDB" id="A0A5N5QKG5"/>
<dbReference type="InterPro" id="IPR050300">
    <property type="entry name" value="GDXG_lipolytic_enzyme"/>
</dbReference>
<dbReference type="InterPro" id="IPR013094">
    <property type="entry name" value="AB_hydrolase_3"/>
</dbReference>
<keyword evidence="4" id="KW-1185">Reference proteome</keyword>
<comment type="caution">
    <text evidence="3">The sequence shown here is derived from an EMBL/GenBank/DDBJ whole genome shotgun (WGS) entry which is preliminary data.</text>
</comment>
<keyword evidence="1" id="KW-0378">Hydrolase</keyword>
<dbReference type="OrthoDB" id="408631at2759"/>
<dbReference type="PANTHER" id="PTHR48081:SF8">
    <property type="entry name" value="ALPHA_BETA HYDROLASE FOLD-3 DOMAIN-CONTAINING PROTEIN-RELATED"/>
    <property type="match status" value="1"/>
</dbReference>
<sequence>MSESQNISQSILEKLAPDYRQFLEANPPQTRPLHGLAWSPVFRQPPPGGLPNTGAMSPIPVGSQRVIELGDFSIQVMTPEGEKPDQGWPVVLYAHGGGWVFGAAAMDNGFLSRLCVEGEAELGIDIKRIAVMGGSAGANLVAVLAQHACLSSPKIPLVFQVLVVPVIDASFSATDRSNWTPSMIENEHIFSLPTLNMLWLRDRYLPNVGDRTKPEASPIYQENKAAFEGMPHTWIAVAELDALRSEGEMYAEKLQQFGVPVTLKVLKGLTHVAPKADRICATARASRDDLIDAFKVAFVPRLVTLATSVFIGCQRL</sequence>
<dbReference type="Gene3D" id="3.40.50.1820">
    <property type="entry name" value="alpha/beta hydrolase"/>
    <property type="match status" value="2"/>
</dbReference>
<accession>A0A5N5QKG5</accession>
<dbReference type="PANTHER" id="PTHR48081">
    <property type="entry name" value="AB HYDROLASE SUPERFAMILY PROTEIN C4A8.06C"/>
    <property type="match status" value="1"/>
</dbReference>
<organism evidence="3 4">
    <name type="scientific">Ceratobasidium theobromae</name>
    <dbReference type="NCBI Taxonomy" id="1582974"/>
    <lineage>
        <taxon>Eukaryota</taxon>
        <taxon>Fungi</taxon>
        <taxon>Dikarya</taxon>
        <taxon>Basidiomycota</taxon>
        <taxon>Agaricomycotina</taxon>
        <taxon>Agaricomycetes</taxon>
        <taxon>Cantharellales</taxon>
        <taxon>Ceratobasidiaceae</taxon>
        <taxon>Ceratobasidium</taxon>
    </lineage>
</organism>
<dbReference type="GO" id="GO:0016787">
    <property type="term" value="F:hydrolase activity"/>
    <property type="evidence" value="ECO:0007669"/>
    <property type="project" value="UniProtKB-KW"/>
</dbReference>
<gene>
    <name evidence="3" type="ORF">CTheo_4557</name>
</gene>
<name>A0A5N5QKG5_9AGAM</name>
<dbReference type="SUPFAM" id="SSF53474">
    <property type="entry name" value="alpha/beta-Hydrolases"/>
    <property type="match status" value="1"/>
</dbReference>
<dbReference type="EMBL" id="SSOP01000079">
    <property type="protein sequence ID" value="KAB5592033.1"/>
    <property type="molecule type" value="Genomic_DNA"/>
</dbReference>
<evidence type="ECO:0000259" key="2">
    <source>
        <dbReference type="Pfam" id="PF07859"/>
    </source>
</evidence>
<evidence type="ECO:0000313" key="3">
    <source>
        <dbReference type="EMBL" id="KAB5592033.1"/>
    </source>
</evidence>
<evidence type="ECO:0000313" key="4">
    <source>
        <dbReference type="Proteomes" id="UP000383932"/>
    </source>
</evidence>
<proteinExistence type="predicted"/>
<feature type="domain" description="Alpha/beta hydrolase fold-3" evidence="2">
    <location>
        <begin position="119"/>
        <end position="272"/>
    </location>
</feature>